<dbReference type="Proteomes" id="UP000030758">
    <property type="component" value="Unassembled WGS sequence"/>
</dbReference>
<reference evidence="1 3" key="1">
    <citation type="journal article" date="2014" name="Nat. Genet.">
        <title>Genome and transcriptome of the porcine whipworm Trichuris suis.</title>
        <authorList>
            <person name="Jex A.R."/>
            <person name="Nejsum P."/>
            <person name="Schwarz E.M."/>
            <person name="Hu L."/>
            <person name="Young N.D."/>
            <person name="Hall R.S."/>
            <person name="Korhonen P.K."/>
            <person name="Liao S."/>
            <person name="Thamsborg S."/>
            <person name="Xia J."/>
            <person name="Xu P."/>
            <person name="Wang S."/>
            <person name="Scheerlinck J.P."/>
            <person name="Hofmann A."/>
            <person name="Sternberg P.W."/>
            <person name="Wang J."/>
            <person name="Gasser R.B."/>
        </authorList>
    </citation>
    <scope>NUCLEOTIDE SEQUENCE [LARGE SCALE GENOMIC DNA]</scope>
    <source>
        <strain evidence="2">DCEP-RM93F</strain>
        <strain evidence="1">DCEP-RM93M</strain>
    </source>
</reference>
<protein>
    <submittedName>
        <fullName evidence="1">Uncharacterized protein</fullName>
    </submittedName>
</protein>
<dbReference type="Proteomes" id="UP000030764">
    <property type="component" value="Unassembled WGS sequence"/>
</dbReference>
<feature type="non-terminal residue" evidence="1">
    <location>
        <position position="85"/>
    </location>
</feature>
<accession>A0A085MDE3</accession>
<evidence type="ECO:0000313" key="3">
    <source>
        <dbReference type="Proteomes" id="UP000030764"/>
    </source>
</evidence>
<dbReference type="AlphaFoldDB" id="A0A085MDE3"/>
<dbReference type="EMBL" id="KL363201">
    <property type="protein sequence ID" value="KFD55239.1"/>
    <property type="molecule type" value="Genomic_DNA"/>
</dbReference>
<evidence type="ECO:0000313" key="1">
    <source>
        <dbReference type="EMBL" id="KFD55239.1"/>
    </source>
</evidence>
<evidence type="ECO:0000313" key="2">
    <source>
        <dbReference type="EMBL" id="KFD65962.1"/>
    </source>
</evidence>
<dbReference type="EMBL" id="KL367530">
    <property type="protein sequence ID" value="KFD65962.1"/>
    <property type="molecule type" value="Genomic_DNA"/>
</dbReference>
<feature type="non-terminal residue" evidence="1">
    <location>
        <position position="1"/>
    </location>
</feature>
<keyword evidence="3" id="KW-1185">Reference proteome</keyword>
<organism evidence="1 3">
    <name type="scientific">Trichuris suis</name>
    <name type="common">pig whipworm</name>
    <dbReference type="NCBI Taxonomy" id="68888"/>
    <lineage>
        <taxon>Eukaryota</taxon>
        <taxon>Metazoa</taxon>
        <taxon>Ecdysozoa</taxon>
        <taxon>Nematoda</taxon>
        <taxon>Enoplea</taxon>
        <taxon>Dorylaimia</taxon>
        <taxon>Trichinellida</taxon>
        <taxon>Trichuridae</taxon>
        <taxon>Trichuris</taxon>
    </lineage>
</organism>
<sequence>WNRDLCSCYCGIFALQWHCIHIRCTANTYWKMLTTLCDGTSSCAVTMIPTFASQGFLPTTIPNQTMASSSFFHILYPTGDNSITS</sequence>
<gene>
    <name evidence="1" type="ORF">M513_03880</name>
    <name evidence="2" type="ORF">M514_03880</name>
</gene>
<proteinExistence type="predicted"/>
<name>A0A085MDE3_9BILA</name>